<dbReference type="AlphaFoldDB" id="A0A9D1H0I5"/>
<reference evidence="1" key="2">
    <citation type="journal article" date="2021" name="PeerJ">
        <title>Extensive microbial diversity within the chicken gut microbiome revealed by metagenomics and culture.</title>
        <authorList>
            <person name="Gilroy R."/>
            <person name="Ravi A."/>
            <person name="Getino M."/>
            <person name="Pursley I."/>
            <person name="Horton D.L."/>
            <person name="Alikhan N.F."/>
            <person name="Baker D."/>
            <person name="Gharbi K."/>
            <person name="Hall N."/>
            <person name="Watson M."/>
            <person name="Adriaenssens E.M."/>
            <person name="Foster-Nyarko E."/>
            <person name="Jarju S."/>
            <person name="Secka A."/>
            <person name="Antonio M."/>
            <person name="Oren A."/>
            <person name="Chaudhuri R.R."/>
            <person name="La Ragione R."/>
            <person name="Hildebrand F."/>
            <person name="Pallen M.J."/>
        </authorList>
    </citation>
    <scope>NUCLEOTIDE SEQUENCE</scope>
    <source>
        <strain evidence="1">ChiGjej1B1-24693</strain>
    </source>
</reference>
<sequence length="163" mass="17643">SGYATTSRTSSASTKVAKVSTPTIKGSAKVNSKLNAKPGSWTKGTKFTYRWYLNGKAVKGGTNKTLKMTPSRVGMKASVKVTGKLKGHTTVSRTSKATAAISYPTRTTPSSRTSCPSWAPIKGNQPSMIYHLKGQRFYTKTHPEECFRTESAAKKAGYRKSLI</sequence>
<dbReference type="Proteomes" id="UP000886842">
    <property type="component" value="Unassembled WGS sequence"/>
</dbReference>
<evidence type="ECO:0000313" key="2">
    <source>
        <dbReference type="Proteomes" id="UP000886842"/>
    </source>
</evidence>
<organism evidence="1 2">
    <name type="scientific">Candidatus Avipropionibacterium avicola</name>
    <dbReference type="NCBI Taxonomy" id="2840701"/>
    <lineage>
        <taxon>Bacteria</taxon>
        <taxon>Bacillati</taxon>
        <taxon>Actinomycetota</taxon>
        <taxon>Actinomycetes</taxon>
        <taxon>Propionibacteriales</taxon>
        <taxon>Propionibacteriaceae</taxon>
        <taxon>Propionibacteriaceae incertae sedis</taxon>
        <taxon>Candidatus Avipropionibacterium</taxon>
    </lineage>
</organism>
<dbReference type="Gene3D" id="2.60.40.2700">
    <property type="match status" value="1"/>
</dbReference>
<reference evidence="1" key="1">
    <citation type="submission" date="2020-10" db="EMBL/GenBank/DDBJ databases">
        <authorList>
            <person name="Gilroy R."/>
        </authorList>
    </citation>
    <scope>NUCLEOTIDE SEQUENCE</scope>
    <source>
        <strain evidence="1">ChiGjej1B1-24693</strain>
    </source>
</reference>
<gene>
    <name evidence="1" type="ORF">IAA98_14475</name>
</gene>
<feature type="non-terminal residue" evidence="1">
    <location>
        <position position="1"/>
    </location>
</feature>
<comment type="caution">
    <text evidence="1">The sequence shown here is derived from an EMBL/GenBank/DDBJ whole genome shotgun (WGS) entry which is preliminary data.</text>
</comment>
<protein>
    <submittedName>
        <fullName evidence="1">Uncharacterized protein</fullName>
    </submittedName>
</protein>
<evidence type="ECO:0000313" key="1">
    <source>
        <dbReference type="EMBL" id="HIT76782.1"/>
    </source>
</evidence>
<dbReference type="EMBL" id="DVLP01000416">
    <property type="protein sequence ID" value="HIT76782.1"/>
    <property type="molecule type" value="Genomic_DNA"/>
</dbReference>
<accession>A0A9D1H0I5</accession>
<proteinExistence type="predicted"/>
<name>A0A9D1H0I5_9ACTN</name>